<evidence type="ECO:0000256" key="2">
    <source>
        <dbReference type="ARBA" id="ARBA00022723"/>
    </source>
</evidence>
<dbReference type="SUPFAM" id="SSF140996">
    <property type="entry name" value="Hermes dimerisation domain"/>
    <property type="match status" value="1"/>
</dbReference>
<keyword evidence="2" id="KW-0479">Metal-binding</keyword>
<evidence type="ECO:0000313" key="7">
    <source>
        <dbReference type="EMBL" id="KAI6647090.1"/>
    </source>
</evidence>
<sequence>MSSMTNFVVQTSTEKAAIDLQIAWFVCATNSPFTIVEHPEFSKLMAMLRPGYYPPNRHNVGNELLDELFNHSARHNLKEKNVSMMLDGWSNIHNEPVVCVLETSDGDSYLTETVDTSGHAYTAEYLQEVATSAIISTEQRYSCNVGTFVADNASNMVKMRRQLRSDSVTTDTNIISYGCSAHYLNLLAKDIDTGREGTHCSDREIFLVHPSPSCMV</sequence>
<proteinExistence type="predicted"/>
<dbReference type="InterPro" id="IPR007021">
    <property type="entry name" value="DUF659"/>
</dbReference>
<accession>A0AAV7JF49</accession>
<dbReference type="SUPFAM" id="SSF53098">
    <property type="entry name" value="Ribonuclease H-like"/>
    <property type="match status" value="1"/>
</dbReference>
<evidence type="ECO:0000256" key="1">
    <source>
        <dbReference type="ARBA" id="ARBA00004123"/>
    </source>
</evidence>
<dbReference type="EMBL" id="JAKMXF010000346">
    <property type="protein sequence ID" value="KAI6647090.1"/>
    <property type="molecule type" value="Genomic_DNA"/>
</dbReference>
<keyword evidence="8" id="KW-1185">Reference proteome</keyword>
<feature type="domain" description="DUF659" evidence="6">
    <location>
        <begin position="73"/>
        <end position="191"/>
    </location>
</feature>
<dbReference type="PANTHER" id="PTHR46481:SF10">
    <property type="entry name" value="ZINC FINGER BED DOMAIN-CONTAINING PROTEIN 39"/>
    <property type="match status" value="1"/>
</dbReference>
<gene>
    <name evidence="7" type="ORF">LOD99_8927</name>
</gene>
<evidence type="ECO:0000256" key="4">
    <source>
        <dbReference type="ARBA" id="ARBA00022833"/>
    </source>
</evidence>
<dbReference type="PANTHER" id="PTHR46481">
    <property type="entry name" value="ZINC FINGER BED DOMAIN-CONTAINING PROTEIN 4"/>
    <property type="match status" value="1"/>
</dbReference>
<name>A0AAV7JF49_9METZ</name>
<dbReference type="InterPro" id="IPR018171">
    <property type="entry name" value="Pept_tRNA_hydro_CS"/>
</dbReference>
<evidence type="ECO:0000256" key="5">
    <source>
        <dbReference type="ARBA" id="ARBA00023242"/>
    </source>
</evidence>
<keyword evidence="4" id="KW-0862">Zinc</keyword>
<reference evidence="7 8" key="1">
    <citation type="journal article" date="2023" name="BMC Biol.">
        <title>The compact genome of the sponge Oopsacas minuta (Hexactinellida) is lacking key metazoan core genes.</title>
        <authorList>
            <person name="Santini S."/>
            <person name="Schenkelaars Q."/>
            <person name="Jourda C."/>
            <person name="Duchesne M."/>
            <person name="Belahbib H."/>
            <person name="Rocher C."/>
            <person name="Selva M."/>
            <person name="Riesgo A."/>
            <person name="Vervoort M."/>
            <person name="Leys S.P."/>
            <person name="Kodjabachian L."/>
            <person name="Le Bivic A."/>
            <person name="Borchiellini C."/>
            <person name="Claverie J.M."/>
            <person name="Renard E."/>
        </authorList>
    </citation>
    <scope>NUCLEOTIDE SEQUENCE [LARGE SCALE GENOMIC DNA]</scope>
    <source>
        <strain evidence="7">SPO-2</strain>
    </source>
</reference>
<organism evidence="7 8">
    <name type="scientific">Oopsacas minuta</name>
    <dbReference type="NCBI Taxonomy" id="111878"/>
    <lineage>
        <taxon>Eukaryota</taxon>
        <taxon>Metazoa</taxon>
        <taxon>Porifera</taxon>
        <taxon>Hexactinellida</taxon>
        <taxon>Hexasterophora</taxon>
        <taxon>Lyssacinosida</taxon>
        <taxon>Leucopsacidae</taxon>
        <taxon>Oopsacas</taxon>
    </lineage>
</organism>
<dbReference type="GO" id="GO:0005634">
    <property type="term" value="C:nucleus"/>
    <property type="evidence" value="ECO:0007669"/>
    <property type="project" value="UniProtKB-SubCell"/>
</dbReference>
<protein>
    <recommendedName>
        <fullName evidence="6">DUF659 domain-containing protein</fullName>
    </recommendedName>
</protein>
<evidence type="ECO:0000313" key="8">
    <source>
        <dbReference type="Proteomes" id="UP001165289"/>
    </source>
</evidence>
<dbReference type="InterPro" id="IPR052035">
    <property type="entry name" value="ZnF_BED_domain_contain"/>
</dbReference>
<dbReference type="GO" id="GO:0008270">
    <property type="term" value="F:zinc ion binding"/>
    <property type="evidence" value="ECO:0007669"/>
    <property type="project" value="UniProtKB-KW"/>
</dbReference>
<keyword evidence="5" id="KW-0539">Nucleus</keyword>
<dbReference type="GO" id="GO:0004045">
    <property type="term" value="F:peptidyl-tRNA hydrolase activity"/>
    <property type="evidence" value="ECO:0007669"/>
    <property type="project" value="InterPro"/>
</dbReference>
<evidence type="ECO:0000256" key="3">
    <source>
        <dbReference type="ARBA" id="ARBA00022771"/>
    </source>
</evidence>
<dbReference type="PROSITE" id="PS01195">
    <property type="entry name" value="PEPT_TRNA_HYDROL_1"/>
    <property type="match status" value="1"/>
</dbReference>
<dbReference type="Proteomes" id="UP001165289">
    <property type="component" value="Unassembled WGS sequence"/>
</dbReference>
<dbReference type="InterPro" id="IPR012337">
    <property type="entry name" value="RNaseH-like_sf"/>
</dbReference>
<comment type="caution">
    <text evidence="7">The sequence shown here is derived from an EMBL/GenBank/DDBJ whole genome shotgun (WGS) entry which is preliminary data.</text>
</comment>
<dbReference type="Pfam" id="PF04937">
    <property type="entry name" value="DUF659"/>
    <property type="match status" value="1"/>
</dbReference>
<keyword evidence="3" id="KW-0863">Zinc-finger</keyword>
<dbReference type="AlphaFoldDB" id="A0AAV7JF49"/>
<comment type="subcellular location">
    <subcellularLocation>
        <location evidence="1">Nucleus</location>
    </subcellularLocation>
</comment>
<evidence type="ECO:0000259" key="6">
    <source>
        <dbReference type="Pfam" id="PF04937"/>
    </source>
</evidence>